<dbReference type="Gene3D" id="1.10.1420.10">
    <property type="match status" value="2"/>
</dbReference>
<dbReference type="InterPro" id="IPR045076">
    <property type="entry name" value="MutS"/>
</dbReference>
<dbReference type="PROSITE" id="PS00486">
    <property type="entry name" value="DNA_MISMATCH_REPAIR_2"/>
    <property type="match status" value="1"/>
</dbReference>
<evidence type="ECO:0000256" key="7">
    <source>
        <dbReference type="ARBA" id="ARBA00023204"/>
    </source>
</evidence>
<keyword evidence="7" id="KW-0234">DNA repair</keyword>
<dbReference type="SUPFAM" id="SSF52540">
    <property type="entry name" value="P-loop containing nucleoside triphosphate hydrolases"/>
    <property type="match status" value="1"/>
</dbReference>
<evidence type="ECO:0000313" key="12">
    <source>
        <dbReference type="Proteomes" id="UP000243333"/>
    </source>
</evidence>
<dbReference type="SMART" id="SM00533">
    <property type="entry name" value="MUTSd"/>
    <property type="match status" value="1"/>
</dbReference>
<dbReference type="InterPro" id="IPR007861">
    <property type="entry name" value="DNA_mismatch_repair_MutS_clamp"/>
</dbReference>
<sequence length="577" mass="64650">MNLLDFTQTAMGGRLLKKWLEYPLLSVHEIIRRQDAVDELLTNPGVRQVLQETLGHIYDLERIVTRAEVGTANGRDLIALKQSLSSLPTIKLHVQSMQSALLGEIGAKMETYEDIVALIDRAIVDNPPHSVRDGGIIKAGYNQELDELREIAQDSQQWLMAFEARERERTGIKSLKVGYNKVFGYYIEVTNANRAAVPSEYIRKQTLTSAERYITPELKEFETKVLGAQEKIVQIEYYLFTVVRDYVKKHITNLQETARQIAIVDCLISLSEAAARYNYRRPTITNNREIIIRDGRHPVVERLLDREVFVPNDTELNHQDCEVMIITGPNMAGKSTYMRQVALLVLMAQVGSFIPAREAAITPVDRIFTRVGASDDLATGQSTFMVEMNEVAHILKHATPNSLVILDEIGRGTSTFDGMSIARAVIEYIKDKIKAKTLFATHYHELTELAEQKKGIKNFTVAVKERGSEVVFLRRIVPGGADKSYGIHVARLAGLPKKVIERAQTILAELEQHHSPALAVTQVAATNSVVASQAHLSLFSDPIIEELLKVDIMTTTPLEALNILFKLQKMAKEGSGR</sequence>
<comment type="similarity">
    <text evidence="1">Belongs to the DNA mismatch repair MutS family.</text>
</comment>
<dbReference type="GO" id="GO:0006298">
    <property type="term" value="P:mismatch repair"/>
    <property type="evidence" value="ECO:0007669"/>
    <property type="project" value="UniProtKB-UniRule"/>
</dbReference>
<dbReference type="Pfam" id="PF05190">
    <property type="entry name" value="MutS_IV"/>
    <property type="match status" value="1"/>
</dbReference>
<organism evidence="11 12">
    <name type="scientific">Sporolituus thermophilus DSM 23256</name>
    <dbReference type="NCBI Taxonomy" id="1123285"/>
    <lineage>
        <taxon>Bacteria</taxon>
        <taxon>Bacillati</taxon>
        <taxon>Bacillota</taxon>
        <taxon>Negativicutes</taxon>
        <taxon>Selenomonadales</taxon>
        <taxon>Sporomusaceae</taxon>
        <taxon>Sporolituus</taxon>
    </lineage>
</organism>
<evidence type="ECO:0000259" key="10">
    <source>
        <dbReference type="PROSITE" id="PS00486"/>
    </source>
</evidence>
<evidence type="ECO:0000256" key="4">
    <source>
        <dbReference type="ARBA" id="ARBA00022763"/>
    </source>
</evidence>
<evidence type="ECO:0000313" key="11">
    <source>
        <dbReference type="EMBL" id="SDF55876.1"/>
    </source>
</evidence>
<evidence type="ECO:0000256" key="6">
    <source>
        <dbReference type="ARBA" id="ARBA00023125"/>
    </source>
</evidence>
<dbReference type="InterPro" id="IPR000432">
    <property type="entry name" value="DNA_mismatch_repair_MutS_C"/>
</dbReference>
<evidence type="ECO:0000256" key="2">
    <source>
        <dbReference type="ARBA" id="ARBA00021982"/>
    </source>
</evidence>
<dbReference type="Pfam" id="PF05192">
    <property type="entry name" value="MutS_III"/>
    <property type="match status" value="1"/>
</dbReference>
<gene>
    <name evidence="11" type="ORF">SAMN05660235_01975</name>
</gene>
<dbReference type="Pfam" id="PF00488">
    <property type="entry name" value="MutS_V"/>
    <property type="match status" value="1"/>
</dbReference>
<dbReference type="InterPro" id="IPR027417">
    <property type="entry name" value="P-loop_NTPase"/>
</dbReference>
<accession>A0A1G7M2N6</accession>
<evidence type="ECO:0000256" key="8">
    <source>
        <dbReference type="ARBA" id="ARBA00024647"/>
    </source>
</evidence>
<evidence type="ECO:0000256" key="1">
    <source>
        <dbReference type="ARBA" id="ARBA00006271"/>
    </source>
</evidence>
<evidence type="ECO:0000256" key="3">
    <source>
        <dbReference type="ARBA" id="ARBA00022741"/>
    </source>
</evidence>
<dbReference type="FunFam" id="3.40.50.300:FF:000870">
    <property type="entry name" value="MutS protein homolog 4"/>
    <property type="match status" value="1"/>
</dbReference>
<keyword evidence="3" id="KW-0547">Nucleotide-binding</keyword>
<dbReference type="InterPro" id="IPR007696">
    <property type="entry name" value="DNA_mismatch_repair_MutS_core"/>
</dbReference>
<dbReference type="FunFam" id="1.10.1420.10:FF:000007">
    <property type="entry name" value="DNA mismatch repair protein MutS"/>
    <property type="match status" value="1"/>
</dbReference>
<evidence type="ECO:0000256" key="5">
    <source>
        <dbReference type="ARBA" id="ARBA00022840"/>
    </source>
</evidence>
<dbReference type="EMBL" id="FNBU01000015">
    <property type="protein sequence ID" value="SDF55876.1"/>
    <property type="molecule type" value="Genomic_DNA"/>
</dbReference>
<dbReference type="GO" id="GO:0005524">
    <property type="term" value="F:ATP binding"/>
    <property type="evidence" value="ECO:0007669"/>
    <property type="project" value="UniProtKB-UniRule"/>
</dbReference>
<comment type="function">
    <text evidence="8">This protein is involved in the repair of mismatches in DNA. It is possible that it carries out the mismatch recognition step. This protein has a weak ATPase activity.</text>
</comment>
<dbReference type="SUPFAM" id="SSF48334">
    <property type="entry name" value="DNA repair protein MutS, domain III"/>
    <property type="match status" value="1"/>
</dbReference>
<dbReference type="NCBIfam" id="NF003810">
    <property type="entry name" value="PRK05399.1"/>
    <property type="match status" value="1"/>
</dbReference>
<dbReference type="CDD" id="cd03284">
    <property type="entry name" value="ABC_MutS1"/>
    <property type="match status" value="1"/>
</dbReference>
<name>A0A1G7M2N6_9FIRM</name>
<keyword evidence="5" id="KW-0067">ATP-binding</keyword>
<proteinExistence type="inferred from homology"/>
<feature type="domain" description="DNA mismatch repair proteins mutS family" evidence="10">
    <location>
        <begin position="402"/>
        <end position="418"/>
    </location>
</feature>
<dbReference type="AlphaFoldDB" id="A0A1G7M2N6"/>
<dbReference type="Gene3D" id="3.40.50.300">
    <property type="entry name" value="P-loop containing nucleotide triphosphate hydrolases"/>
    <property type="match status" value="1"/>
</dbReference>
<dbReference type="PANTHER" id="PTHR11361">
    <property type="entry name" value="DNA MISMATCH REPAIR PROTEIN MUTS FAMILY MEMBER"/>
    <property type="match status" value="1"/>
</dbReference>
<dbReference type="GO" id="GO:0005829">
    <property type="term" value="C:cytosol"/>
    <property type="evidence" value="ECO:0007669"/>
    <property type="project" value="TreeGrafter"/>
</dbReference>
<dbReference type="STRING" id="1123285.SAMN05660235_01975"/>
<dbReference type="InterPro" id="IPR011184">
    <property type="entry name" value="DNA_mismatch_repair_Msh2"/>
</dbReference>
<dbReference type="NCBIfam" id="TIGR01070">
    <property type="entry name" value="mutS1"/>
    <property type="match status" value="1"/>
</dbReference>
<dbReference type="InterPro" id="IPR036187">
    <property type="entry name" value="DNA_mismatch_repair_MutS_sf"/>
</dbReference>
<keyword evidence="12" id="KW-1185">Reference proteome</keyword>
<keyword evidence="4" id="KW-0227">DNA damage</keyword>
<evidence type="ECO:0000256" key="9">
    <source>
        <dbReference type="NCBIfam" id="TIGR01070"/>
    </source>
</evidence>
<dbReference type="SMART" id="SM00534">
    <property type="entry name" value="MUTSac"/>
    <property type="match status" value="1"/>
</dbReference>
<reference evidence="12" key="1">
    <citation type="submission" date="2016-10" db="EMBL/GenBank/DDBJ databases">
        <authorList>
            <person name="Varghese N."/>
            <person name="Submissions S."/>
        </authorList>
    </citation>
    <scope>NUCLEOTIDE SEQUENCE [LARGE SCALE GENOMIC DNA]</scope>
    <source>
        <strain evidence="12">DSM 23256</strain>
    </source>
</reference>
<dbReference type="Proteomes" id="UP000243333">
    <property type="component" value="Unassembled WGS sequence"/>
</dbReference>
<protein>
    <recommendedName>
        <fullName evidence="2 9">DNA mismatch repair protein MutS</fullName>
    </recommendedName>
</protein>
<keyword evidence="6" id="KW-0238">DNA-binding</keyword>
<dbReference type="PANTHER" id="PTHR11361:SF34">
    <property type="entry name" value="DNA MISMATCH REPAIR PROTEIN MSH1, MITOCHONDRIAL"/>
    <property type="match status" value="1"/>
</dbReference>
<dbReference type="GO" id="GO:0140664">
    <property type="term" value="F:ATP-dependent DNA damage sensor activity"/>
    <property type="evidence" value="ECO:0007669"/>
    <property type="project" value="InterPro"/>
</dbReference>
<dbReference type="InterPro" id="IPR005748">
    <property type="entry name" value="DNA_mismatch_repair_MutS"/>
</dbReference>
<dbReference type="GO" id="GO:0030983">
    <property type="term" value="F:mismatched DNA binding"/>
    <property type="evidence" value="ECO:0007669"/>
    <property type="project" value="InterPro"/>
</dbReference>
<dbReference type="PIRSF" id="PIRSF005813">
    <property type="entry name" value="MSH2"/>
    <property type="match status" value="1"/>
</dbReference>